<keyword evidence="1" id="KW-0175">Coiled coil</keyword>
<proteinExistence type="predicted"/>
<comment type="caution">
    <text evidence="3">The sequence shown here is derived from an EMBL/GenBank/DDBJ whole genome shotgun (WGS) entry which is preliminary data.</text>
</comment>
<feature type="domain" description="Tape measure protein N-terminal" evidence="2">
    <location>
        <begin position="1"/>
        <end position="110"/>
    </location>
</feature>
<sequence>MGLSAADTSGAIRAVNQMISKGTVSAEELRGQLGERLPGAFQIAARAMKVSTEDLGKMLEQGELMADEFLPRFGRQIRQELGGQVESATKRAAASFQRMGNAWFDVKVNLAKSGLLESLAYVAEVGSEFLKNTMAAFEGLGLGIAHASESLFAFGKDQERLDRVFENQRRRIQEKYGLIKKEAEEAGTAGAVAGEKTAAGLDKATQSAEGLATELQRMGDTTAKALDPALKALGDLDKALESQHQKQAKLREKIFKTVGGAAGGYFRDQLQTIRKEAKEMLGASIAEADVSAYVEQQLNKLRQQLDRAGAWSQSSELGGIQAGSIVSELSADLDQSSTEADKLKQQMTEVAQAISKAAGNLREMLPDGEAQQVMARLDLLLEQLQAVSSEADIQANVDTLQAMMAVKRIQHELAGIPREIVTIHRIVRMGSGPVPAPPKGSRAVGGLIPDDGYYLMHKGERVVSNSYGDFNFNFPSGSMSQAEARAFVRGVVIPELQAAGR</sequence>
<evidence type="ECO:0000259" key="2">
    <source>
        <dbReference type="Pfam" id="PF20155"/>
    </source>
</evidence>
<dbReference type="Pfam" id="PF20155">
    <property type="entry name" value="TMP_3"/>
    <property type="match status" value="1"/>
</dbReference>
<dbReference type="Proteomes" id="UP000190896">
    <property type="component" value="Unassembled WGS sequence"/>
</dbReference>
<accession>A0A1T2KX59</accession>
<evidence type="ECO:0000313" key="3">
    <source>
        <dbReference type="EMBL" id="OOZ37448.1"/>
    </source>
</evidence>
<evidence type="ECO:0000256" key="1">
    <source>
        <dbReference type="SAM" id="Coils"/>
    </source>
</evidence>
<dbReference type="AlphaFoldDB" id="A0A1T2KX59"/>
<gene>
    <name evidence="3" type="ORF">BOW51_02585</name>
</gene>
<keyword evidence="4" id="KW-1185">Reference proteome</keyword>
<feature type="coiled-coil region" evidence="1">
    <location>
        <begin position="326"/>
        <end position="390"/>
    </location>
</feature>
<organism evidence="3 4">
    <name type="scientific">Solemya velesiana gill symbiont</name>
    <dbReference type="NCBI Taxonomy" id="1918948"/>
    <lineage>
        <taxon>Bacteria</taxon>
        <taxon>Pseudomonadati</taxon>
        <taxon>Pseudomonadota</taxon>
        <taxon>Gammaproteobacteria</taxon>
        <taxon>sulfur-oxidizing symbionts</taxon>
    </lineage>
</organism>
<dbReference type="NCBIfam" id="TIGR02675">
    <property type="entry name" value="tape_meas_nterm"/>
    <property type="match status" value="1"/>
</dbReference>
<dbReference type="InterPro" id="IPR013491">
    <property type="entry name" value="Tape_meas_N"/>
</dbReference>
<name>A0A1T2KX59_9GAMM</name>
<dbReference type="EMBL" id="MPRJ01000010">
    <property type="protein sequence ID" value="OOZ37448.1"/>
    <property type="molecule type" value="Genomic_DNA"/>
</dbReference>
<reference evidence="3 4" key="1">
    <citation type="submission" date="2016-11" db="EMBL/GenBank/DDBJ databases">
        <title>Mixed transmission modes and dynamic genome evolution in an obligate animal-bacterial symbiosis.</title>
        <authorList>
            <person name="Russell S.L."/>
            <person name="Corbett-Detig R.B."/>
            <person name="Cavanaugh C.M."/>
        </authorList>
    </citation>
    <scope>NUCLEOTIDE SEQUENCE [LARGE SCALE GENOMIC DNA]</scope>
    <source>
        <strain evidence="3">Se-Cadez</strain>
    </source>
</reference>
<evidence type="ECO:0000313" key="4">
    <source>
        <dbReference type="Proteomes" id="UP000190896"/>
    </source>
</evidence>
<protein>
    <recommendedName>
        <fullName evidence="2">Tape measure protein N-terminal domain-containing protein</fullName>
    </recommendedName>
</protein>